<keyword evidence="3" id="KW-1185">Reference proteome</keyword>
<dbReference type="InterPro" id="IPR011335">
    <property type="entry name" value="Restrct_endonuc-II-like"/>
</dbReference>
<dbReference type="Proteomes" id="UP000503447">
    <property type="component" value="Chromosome"/>
</dbReference>
<dbReference type="PANTHER" id="PTHR35400">
    <property type="entry name" value="SLR1083 PROTEIN"/>
    <property type="match status" value="1"/>
</dbReference>
<dbReference type="PANTHER" id="PTHR35400:SF1">
    <property type="entry name" value="SLR1083 PROTEIN"/>
    <property type="match status" value="1"/>
</dbReference>
<dbReference type="KEGG" id="ftj:FTUN_4276"/>
<dbReference type="Gene3D" id="3.90.1570.10">
    <property type="entry name" value="tt1808, chain A"/>
    <property type="match status" value="1"/>
</dbReference>
<evidence type="ECO:0000259" key="1">
    <source>
        <dbReference type="Pfam" id="PF05685"/>
    </source>
</evidence>
<feature type="domain" description="Putative restriction endonuclease" evidence="1">
    <location>
        <begin position="32"/>
        <end position="189"/>
    </location>
</feature>
<evidence type="ECO:0000313" key="2">
    <source>
        <dbReference type="EMBL" id="QJW96717.1"/>
    </source>
</evidence>
<reference evidence="3" key="1">
    <citation type="submission" date="2020-05" db="EMBL/GenBank/DDBJ databases">
        <title>Frigoriglobus tundricola gen. nov., sp. nov., a psychrotolerant cellulolytic planctomycete of the family Gemmataceae with two divergent copies of 16S rRNA gene.</title>
        <authorList>
            <person name="Kulichevskaya I.S."/>
            <person name="Ivanova A.A."/>
            <person name="Naumoff D.G."/>
            <person name="Beletsky A.V."/>
            <person name="Rijpstra W.I.C."/>
            <person name="Sinninghe Damste J.S."/>
            <person name="Mardanov A.V."/>
            <person name="Ravin N.V."/>
            <person name="Dedysh S.N."/>
        </authorList>
    </citation>
    <scope>NUCLEOTIDE SEQUENCE [LARGE SCALE GENOMIC DNA]</scope>
    <source>
        <strain evidence="3">PL17</strain>
    </source>
</reference>
<name>A0A6M5YRK6_9BACT</name>
<dbReference type="CDD" id="cd06260">
    <property type="entry name" value="DUF820-like"/>
    <property type="match status" value="1"/>
</dbReference>
<dbReference type="Pfam" id="PF05685">
    <property type="entry name" value="Uma2"/>
    <property type="match status" value="1"/>
</dbReference>
<dbReference type="SUPFAM" id="SSF52980">
    <property type="entry name" value="Restriction endonuclease-like"/>
    <property type="match status" value="1"/>
</dbReference>
<dbReference type="AlphaFoldDB" id="A0A6M5YRK6"/>
<dbReference type="EMBL" id="CP053452">
    <property type="protein sequence ID" value="QJW96717.1"/>
    <property type="molecule type" value="Genomic_DNA"/>
</dbReference>
<sequence length="209" mass="22978">MSAAARVTKKPNRTVPLPPAVPPFAVHRFTVAEYHKMIETGVLTTSHRVELIHGWLVTKMTLNPPHNYTVTALMELLQSLKIANSTIRVQQPVTTTDSEPEPDVVIAAGTNPTYKTRNPKPSDVLLVMEVSESSLHEDRTTKLGLYAGAKIGVYWIVNLVDRCVEVYTQPRGGKNPTYKQRTDYGPDDVVPVVIAGQSVGTIAVKELLP</sequence>
<gene>
    <name evidence="2" type="ORF">FTUN_4276</name>
</gene>
<proteinExistence type="predicted"/>
<dbReference type="InterPro" id="IPR012296">
    <property type="entry name" value="Nuclease_put_TT1808"/>
</dbReference>
<organism evidence="2 3">
    <name type="scientific">Frigoriglobus tundricola</name>
    <dbReference type="NCBI Taxonomy" id="2774151"/>
    <lineage>
        <taxon>Bacteria</taxon>
        <taxon>Pseudomonadati</taxon>
        <taxon>Planctomycetota</taxon>
        <taxon>Planctomycetia</taxon>
        <taxon>Gemmatales</taxon>
        <taxon>Gemmataceae</taxon>
        <taxon>Frigoriglobus</taxon>
    </lineage>
</organism>
<protein>
    <recommendedName>
        <fullName evidence="1">Putative restriction endonuclease domain-containing protein</fullName>
    </recommendedName>
</protein>
<accession>A0A6M5YRK6</accession>
<dbReference type="InterPro" id="IPR008538">
    <property type="entry name" value="Uma2"/>
</dbReference>
<dbReference type="RefSeq" id="WP_171472244.1">
    <property type="nucleotide sequence ID" value="NZ_CP053452.2"/>
</dbReference>
<evidence type="ECO:0000313" key="3">
    <source>
        <dbReference type="Proteomes" id="UP000503447"/>
    </source>
</evidence>